<dbReference type="AlphaFoldDB" id="Q97HE4"/>
<gene>
    <name evidence="2" type="ordered locus">CA_C2067</name>
</gene>
<dbReference type="KEGG" id="cac:CA_C2067"/>
<keyword evidence="1" id="KW-0472">Membrane</keyword>
<evidence type="ECO:0000313" key="2">
    <source>
        <dbReference type="EMBL" id="AAK80026.1"/>
    </source>
</evidence>
<name>Q97HE4_CLOAB</name>
<accession>Q97HE4</accession>
<protein>
    <submittedName>
        <fullName evidence="2">Uncharacterized protein</fullName>
    </submittedName>
</protein>
<keyword evidence="1" id="KW-0812">Transmembrane</keyword>
<dbReference type="OrthoDB" id="9973514at2"/>
<keyword evidence="1" id="KW-1133">Transmembrane helix</keyword>
<sequence>MRKDMTNFIITFLKCFFIIIIFGILIPRLIDQILTYIVQKNNTSNGIYFVNNIFSYSKQLVLKYIFFFRICEGYN</sequence>
<evidence type="ECO:0000313" key="3">
    <source>
        <dbReference type="Proteomes" id="UP000000814"/>
    </source>
</evidence>
<dbReference type="PIR" id="G97154">
    <property type="entry name" value="G97154"/>
</dbReference>
<dbReference type="STRING" id="272562.CA_C2067"/>
<reference evidence="2 3" key="1">
    <citation type="journal article" date="2001" name="J. Bacteriol.">
        <title>Genome sequence and comparative analysis of the solvent-producing bacterium Clostridium acetobutylicum.</title>
        <authorList>
            <person name="Nolling J."/>
            <person name="Breton G."/>
            <person name="Omelchenko M.V."/>
            <person name="Makarova K.S."/>
            <person name="Zeng Q."/>
            <person name="Gibson R."/>
            <person name="Lee H.M."/>
            <person name="Dubois J."/>
            <person name="Qiu D."/>
            <person name="Hitti J."/>
            <person name="Wolf Y.I."/>
            <person name="Tatusov R.L."/>
            <person name="Sabathe F."/>
            <person name="Doucette-Stamm L."/>
            <person name="Soucaille P."/>
            <person name="Daly M.J."/>
            <person name="Bennett G.N."/>
            <person name="Koonin E.V."/>
            <person name="Smith D.R."/>
        </authorList>
    </citation>
    <scope>NUCLEOTIDE SEQUENCE [LARGE SCALE GENOMIC DNA]</scope>
    <source>
        <strain evidence="3">ATCC 824 / DSM 792 / JCM 1419 / LMG 5710 / VKM B-1787</strain>
    </source>
</reference>
<dbReference type="HOGENOM" id="CLU_198855_0_0_9"/>
<dbReference type="EMBL" id="AE001437">
    <property type="protein sequence ID" value="AAK80026.1"/>
    <property type="molecule type" value="Genomic_DNA"/>
</dbReference>
<dbReference type="Proteomes" id="UP000000814">
    <property type="component" value="Chromosome"/>
</dbReference>
<keyword evidence="3" id="KW-1185">Reference proteome</keyword>
<organism evidence="2 3">
    <name type="scientific">Clostridium acetobutylicum (strain ATCC 824 / DSM 792 / JCM 1419 / IAM 19013 / LMG 5710 / NBRC 13948 / NRRL B-527 / VKM B-1787 / 2291 / W)</name>
    <dbReference type="NCBI Taxonomy" id="272562"/>
    <lineage>
        <taxon>Bacteria</taxon>
        <taxon>Bacillati</taxon>
        <taxon>Bacillota</taxon>
        <taxon>Clostridia</taxon>
        <taxon>Eubacteriales</taxon>
        <taxon>Clostridiaceae</taxon>
        <taxon>Clostridium</taxon>
    </lineage>
</organism>
<feature type="transmembrane region" description="Helical" evidence="1">
    <location>
        <begin position="6"/>
        <end position="26"/>
    </location>
</feature>
<evidence type="ECO:0000256" key="1">
    <source>
        <dbReference type="SAM" id="Phobius"/>
    </source>
</evidence>
<proteinExistence type="predicted"/>